<dbReference type="EMBL" id="JAODUP010001424">
    <property type="protein sequence ID" value="KAK2140242.1"/>
    <property type="molecule type" value="Genomic_DNA"/>
</dbReference>
<dbReference type="PANTHER" id="PTHR24096:SF149">
    <property type="entry name" value="AMP-BINDING DOMAIN-CONTAINING PROTEIN-RELATED"/>
    <property type="match status" value="1"/>
</dbReference>
<protein>
    <recommendedName>
        <fullName evidence="4">AMP-dependent synthetase/ligase domain-containing protein</fullName>
    </recommendedName>
</protein>
<evidence type="ECO:0000256" key="3">
    <source>
        <dbReference type="SAM" id="Phobius"/>
    </source>
</evidence>
<keyword evidence="6" id="KW-1185">Reference proteome</keyword>
<dbReference type="GO" id="GO:0016405">
    <property type="term" value="F:CoA-ligase activity"/>
    <property type="evidence" value="ECO:0007669"/>
    <property type="project" value="TreeGrafter"/>
</dbReference>
<dbReference type="InterPro" id="IPR020845">
    <property type="entry name" value="AMP-binding_CS"/>
</dbReference>
<keyword evidence="2" id="KW-0436">Ligase</keyword>
<sequence>MFPRTGLSHSSVYRLLTTIPTRGNLNSRPFYTPSSSNIRYSKTSNDQERPTETHIIRSPIQDYDIPESPFLPHYLMENWHKFPNKTALINGETRAKVTHDEFEHAVNYSETKLLVFSPLLSELIYGCLPRCHTVKRTIVLGNAPGHQSLADLLQDDGKTFPENISYNSKEDIMTMPYSSGTSGPPKGVINPEILNTQHDEIYLCVLPLSHLFALCIMMFIGFRYGATIVTMKKFDSVSFVEYVQKYRV</sequence>
<evidence type="ECO:0000313" key="6">
    <source>
        <dbReference type="Proteomes" id="UP001208570"/>
    </source>
</evidence>
<comment type="caution">
    <text evidence="5">The sequence shown here is derived from an EMBL/GenBank/DDBJ whole genome shotgun (WGS) entry which is preliminary data.</text>
</comment>
<reference evidence="5" key="1">
    <citation type="journal article" date="2023" name="Mol. Biol. Evol.">
        <title>Third-Generation Sequencing Reveals the Adaptive Role of the Epigenome in Three Deep-Sea Polychaetes.</title>
        <authorList>
            <person name="Perez M."/>
            <person name="Aroh O."/>
            <person name="Sun Y."/>
            <person name="Lan Y."/>
            <person name="Juniper S.K."/>
            <person name="Young C.R."/>
            <person name="Angers B."/>
            <person name="Qian P.Y."/>
        </authorList>
    </citation>
    <scope>NUCLEOTIDE SEQUENCE</scope>
    <source>
        <strain evidence="5">P08H-3</strain>
    </source>
</reference>
<name>A0AAD9MN80_9ANNE</name>
<dbReference type="AlphaFoldDB" id="A0AAD9MN80"/>
<keyword evidence="3" id="KW-0472">Membrane</keyword>
<dbReference type="PROSITE" id="PS00455">
    <property type="entry name" value="AMP_BINDING"/>
    <property type="match status" value="1"/>
</dbReference>
<gene>
    <name evidence="5" type="ORF">LSH36_1425g00002</name>
</gene>
<feature type="transmembrane region" description="Helical" evidence="3">
    <location>
        <begin position="200"/>
        <end position="222"/>
    </location>
</feature>
<evidence type="ECO:0000313" key="5">
    <source>
        <dbReference type="EMBL" id="KAK2140242.1"/>
    </source>
</evidence>
<dbReference type="Pfam" id="PF00501">
    <property type="entry name" value="AMP-binding"/>
    <property type="match status" value="1"/>
</dbReference>
<keyword evidence="3" id="KW-1133">Transmembrane helix</keyword>
<accession>A0AAD9MN80</accession>
<dbReference type="SUPFAM" id="SSF56801">
    <property type="entry name" value="Acetyl-CoA synthetase-like"/>
    <property type="match status" value="1"/>
</dbReference>
<keyword evidence="3" id="KW-0812">Transmembrane</keyword>
<dbReference type="PANTHER" id="PTHR24096">
    <property type="entry name" value="LONG-CHAIN-FATTY-ACID--COA LIGASE"/>
    <property type="match status" value="1"/>
</dbReference>
<dbReference type="Gene3D" id="3.40.50.980">
    <property type="match status" value="2"/>
</dbReference>
<evidence type="ECO:0000259" key="4">
    <source>
        <dbReference type="Pfam" id="PF00501"/>
    </source>
</evidence>
<dbReference type="Proteomes" id="UP001208570">
    <property type="component" value="Unassembled WGS sequence"/>
</dbReference>
<feature type="domain" description="AMP-dependent synthetase/ligase" evidence="4">
    <location>
        <begin position="96"/>
        <end position="248"/>
    </location>
</feature>
<dbReference type="InterPro" id="IPR000873">
    <property type="entry name" value="AMP-dep_synth/lig_dom"/>
</dbReference>
<proteinExistence type="inferred from homology"/>
<evidence type="ECO:0000256" key="2">
    <source>
        <dbReference type="ARBA" id="ARBA00022598"/>
    </source>
</evidence>
<comment type="similarity">
    <text evidence="1">Belongs to the ATP-dependent AMP-binding enzyme family.</text>
</comment>
<organism evidence="5 6">
    <name type="scientific">Paralvinella palmiformis</name>
    <dbReference type="NCBI Taxonomy" id="53620"/>
    <lineage>
        <taxon>Eukaryota</taxon>
        <taxon>Metazoa</taxon>
        <taxon>Spiralia</taxon>
        <taxon>Lophotrochozoa</taxon>
        <taxon>Annelida</taxon>
        <taxon>Polychaeta</taxon>
        <taxon>Sedentaria</taxon>
        <taxon>Canalipalpata</taxon>
        <taxon>Terebellida</taxon>
        <taxon>Terebelliformia</taxon>
        <taxon>Alvinellidae</taxon>
        <taxon>Paralvinella</taxon>
    </lineage>
</organism>
<evidence type="ECO:0000256" key="1">
    <source>
        <dbReference type="ARBA" id="ARBA00006432"/>
    </source>
</evidence>